<organism evidence="8 9">
    <name type="scientific">Batrachochytrium dendrobatidis (strain JEL423)</name>
    <dbReference type="NCBI Taxonomy" id="403673"/>
    <lineage>
        <taxon>Eukaryota</taxon>
        <taxon>Fungi</taxon>
        <taxon>Fungi incertae sedis</taxon>
        <taxon>Chytridiomycota</taxon>
        <taxon>Chytridiomycota incertae sedis</taxon>
        <taxon>Chytridiomycetes</taxon>
        <taxon>Rhizophydiales</taxon>
        <taxon>Rhizophydiales incertae sedis</taxon>
        <taxon>Batrachochytrium</taxon>
    </lineage>
</organism>
<reference evidence="8 9" key="1">
    <citation type="submission" date="2006-10" db="EMBL/GenBank/DDBJ databases">
        <title>The Genome Sequence of Batrachochytrium dendrobatidis JEL423.</title>
        <authorList>
            <consortium name="The Broad Institute Genome Sequencing Platform"/>
            <person name="Birren B."/>
            <person name="Lander E."/>
            <person name="Galagan J."/>
            <person name="Cuomo C."/>
            <person name="Devon K."/>
            <person name="Jaffe D."/>
            <person name="Butler J."/>
            <person name="Alvarez P."/>
            <person name="Gnerre S."/>
            <person name="Grabherr M."/>
            <person name="Kleber M."/>
            <person name="Mauceli E."/>
            <person name="Brockman W."/>
            <person name="Young S."/>
            <person name="LaButti K."/>
            <person name="Sykes S."/>
            <person name="DeCaprio D."/>
            <person name="Crawford M."/>
            <person name="Koehrsen M."/>
            <person name="Engels R."/>
            <person name="Montgomery P."/>
            <person name="Pearson M."/>
            <person name="Howarth C."/>
            <person name="Larson L."/>
            <person name="White J."/>
            <person name="O'Leary S."/>
            <person name="Kodira C."/>
            <person name="Zeng Q."/>
            <person name="Yandava C."/>
            <person name="Alvarado L."/>
            <person name="Longcore J."/>
            <person name="James T."/>
        </authorList>
    </citation>
    <scope>NUCLEOTIDE SEQUENCE [LARGE SCALE GENOMIC DNA]</scope>
    <source>
        <strain evidence="8 9">JEL423</strain>
    </source>
</reference>
<feature type="compositionally biased region" description="Low complexity" evidence="6">
    <location>
        <begin position="283"/>
        <end position="297"/>
    </location>
</feature>
<dbReference type="VEuPathDB" id="FungiDB:BDEG_26641"/>
<keyword evidence="5" id="KW-0175">Coiled coil</keyword>
<dbReference type="GO" id="GO:0005634">
    <property type="term" value="C:nucleus"/>
    <property type="evidence" value="ECO:0007669"/>
    <property type="project" value="UniProtKB-SubCell"/>
</dbReference>
<feature type="coiled-coil region" evidence="5">
    <location>
        <begin position="500"/>
        <end position="527"/>
    </location>
</feature>
<evidence type="ECO:0000259" key="7">
    <source>
        <dbReference type="PROSITE" id="PS50217"/>
    </source>
</evidence>
<evidence type="ECO:0000256" key="4">
    <source>
        <dbReference type="ARBA" id="ARBA00023242"/>
    </source>
</evidence>
<feature type="region of interest" description="Disordered" evidence="6">
    <location>
        <begin position="99"/>
        <end position="118"/>
    </location>
</feature>
<evidence type="ECO:0000256" key="1">
    <source>
        <dbReference type="ARBA" id="ARBA00004123"/>
    </source>
</evidence>
<dbReference type="InterPro" id="IPR046347">
    <property type="entry name" value="bZIP_sf"/>
</dbReference>
<evidence type="ECO:0000256" key="3">
    <source>
        <dbReference type="ARBA" id="ARBA00023163"/>
    </source>
</evidence>
<proteinExistence type="predicted"/>
<name>A0A177WT19_BATDL</name>
<feature type="region of interest" description="Disordered" evidence="6">
    <location>
        <begin position="279"/>
        <end position="319"/>
    </location>
</feature>
<protein>
    <recommendedName>
        <fullName evidence="7">BZIP domain-containing protein</fullName>
    </recommendedName>
</protein>
<feature type="region of interest" description="Disordered" evidence="6">
    <location>
        <begin position="394"/>
        <end position="479"/>
    </location>
</feature>
<evidence type="ECO:0000256" key="5">
    <source>
        <dbReference type="SAM" id="Coils"/>
    </source>
</evidence>
<dbReference type="eggNOG" id="KOG1414">
    <property type="taxonomic scope" value="Eukaryota"/>
</dbReference>
<gene>
    <name evidence="8" type="ORF">BDEG_26641</name>
</gene>
<feature type="compositionally biased region" description="Polar residues" evidence="6">
    <location>
        <begin position="109"/>
        <end position="118"/>
    </location>
</feature>
<reference evidence="8 9" key="2">
    <citation type="submission" date="2016-05" db="EMBL/GenBank/DDBJ databases">
        <title>Lineage-specific infection strategies underlie the spectrum of fungal disease in amphibians.</title>
        <authorList>
            <person name="Cuomo C.A."/>
            <person name="Farrer R.A."/>
            <person name="James T."/>
            <person name="Longcore J."/>
            <person name="Birren B."/>
        </authorList>
    </citation>
    <scope>NUCLEOTIDE SEQUENCE [LARGE SCALE GENOMIC DNA]</scope>
    <source>
        <strain evidence="8 9">JEL423</strain>
    </source>
</reference>
<evidence type="ECO:0000256" key="6">
    <source>
        <dbReference type="SAM" id="MobiDB-lite"/>
    </source>
</evidence>
<dbReference type="CDD" id="cd14687">
    <property type="entry name" value="bZIP_ATF2"/>
    <property type="match status" value="1"/>
</dbReference>
<feature type="compositionally biased region" description="Polar residues" evidence="6">
    <location>
        <begin position="354"/>
        <end position="366"/>
    </location>
</feature>
<evidence type="ECO:0000256" key="2">
    <source>
        <dbReference type="ARBA" id="ARBA00023015"/>
    </source>
</evidence>
<keyword evidence="3" id="KW-0804">Transcription</keyword>
<dbReference type="SUPFAM" id="SSF57959">
    <property type="entry name" value="Leucine zipper domain"/>
    <property type="match status" value="1"/>
</dbReference>
<feature type="domain" description="BZIP" evidence="7">
    <location>
        <begin position="475"/>
        <end position="526"/>
    </location>
</feature>
<feature type="region of interest" description="Disordered" evidence="6">
    <location>
        <begin position="337"/>
        <end position="366"/>
    </location>
</feature>
<evidence type="ECO:0000313" key="8">
    <source>
        <dbReference type="EMBL" id="OAJ43269.1"/>
    </source>
</evidence>
<keyword evidence="4" id="KW-0539">Nucleus</keyword>
<dbReference type="InterPro" id="IPR004827">
    <property type="entry name" value="bZIP"/>
</dbReference>
<comment type="subcellular location">
    <subcellularLocation>
        <location evidence="1">Nucleus</location>
    </subcellularLocation>
</comment>
<dbReference type="Gene3D" id="1.20.5.170">
    <property type="match status" value="1"/>
</dbReference>
<dbReference type="OrthoDB" id="295274at2759"/>
<feature type="compositionally biased region" description="Polar residues" evidence="6">
    <location>
        <begin position="298"/>
        <end position="319"/>
    </location>
</feature>
<dbReference type="AlphaFoldDB" id="A0A177WT19"/>
<dbReference type="PROSITE" id="PS50217">
    <property type="entry name" value="BZIP"/>
    <property type="match status" value="1"/>
</dbReference>
<evidence type="ECO:0000313" key="9">
    <source>
        <dbReference type="Proteomes" id="UP000077115"/>
    </source>
</evidence>
<feature type="compositionally biased region" description="Polar residues" evidence="6">
    <location>
        <begin position="394"/>
        <end position="406"/>
    </location>
</feature>
<dbReference type="Pfam" id="PF00170">
    <property type="entry name" value="bZIP_1"/>
    <property type="match status" value="1"/>
</dbReference>
<dbReference type="PANTHER" id="PTHR19304">
    <property type="entry name" value="CYCLIC-AMP RESPONSE ELEMENT BINDING PROTEIN"/>
    <property type="match status" value="1"/>
</dbReference>
<dbReference type="EMBL" id="DS022309">
    <property type="protein sequence ID" value="OAJ43269.1"/>
    <property type="molecule type" value="Genomic_DNA"/>
</dbReference>
<dbReference type="SMART" id="SM00338">
    <property type="entry name" value="BRLZ"/>
    <property type="match status" value="1"/>
</dbReference>
<dbReference type="STRING" id="403673.A0A177WT19"/>
<dbReference type="Proteomes" id="UP000077115">
    <property type="component" value="Unassembled WGS sequence"/>
</dbReference>
<accession>A0A177WT19</accession>
<keyword evidence="2" id="KW-0805">Transcription regulation</keyword>
<sequence>MTTTATARGSTSMLTDTTMSAPTYMAANGPLVLNHPTMQNVQTDQQRRHSLQQLQLQFHQQLMNSSVSHPSLQQSAATGTTTVSTTTVPEFRSFNRKPSMELSPLDFPTGTSPSPLPTIEQTPNRFLASLSKLDLEVNPFEASLQNSAISSSIDLPDSQIASQQLHPHAGSTNIDPHLAHLKLEHGHSYINGSTGFPFNSTLSATTPASTHTARFSPLEIRRLSSPVLRTIAEVKEHASTAQQPPAHGACVSNFSYEAPTLRDDMQVSLGGRRASFPARQVPQLSSQHLSGQQLGSHYQQNTLSGQSLQHMHSKSMQHFPQNQYSQHLSDLQIQAVSSPTNVDASARPVKRQRQLSNGSQLSLVPNSNMASNGNHCMDISLGAGSISTAMPISWPSSATSSPQNTPHHILTSFAPNTDKNAHMRSASQDVYEAPTTVRRSSEISSFDGSEYDTTLVDANPDHQSSEQSVEEANPDKKRRNFLERNRRAALKCRQKKKEYIASLEDSVVRLSSENERLHAQIQKMNQMSQMPAIMPAYKDAIIPANLQL</sequence>
<dbReference type="GO" id="GO:0003700">
    <property type="term" value="F:DNA-binding transcription factor activity"/>
    <property type="evidence" value="ECO:0007669"/>
    <property type="project" value="InterPro"/>
</dbReference>
<dbReference type="InterPro" id="IPR051027">
    <property type="entry name" value="bZIP_transcription_factors"/>
</dbReference>